<sequence>MPEWEGRRGVELDIGTVSQNSLEIKIANSLNKKSGPFDSVFLLGDIVNETNLNVTLPQKPDISVYHTEGEIPIEKGEEPFGDSIKYLGKIGILQLASGLKVGYITGRLDDITEKDITEYFEGKPLVDILITYQWPIAISNEKKLSLVGDKKIDIVFKLLKPRYCFSCGSKLGRFFERNAFDWNESDSSTSIKRNCRFISLGVQGSPDKWFYAFNISINNESAENQQQSEATQLEPNPFAETRSVTASEQVPNSSTHGLAPSSLPNIPMGTNKKRLNTEIDDKAIIKKPRAEVTPDKCFFCLSNPKVAIHLIVSIGEFAYVTTTKGPLTVKNKDLNFSGHGLIIPIQHIPTLRSLKDSNDGADIEDLPVYKEIVKYQDCLYNTISSISNNYDLVFWEISRSKNIHYHFQFLPILSTVIENNFEKRLESQISYNNEKFCSGNDNKNKPLSYIKIETGDSENEKLLHEVINSEDYMLIKILKGGEEKKQVIYLFRLYTDDRTIDLQFPRKVLSFILKAPKRLHWEKCVQSISEESEQAEALKTAMKKFDFTLN</sequence>
<protein>
    <submittedName>
        <fullName evidence="4">Unnamed protein product</fullName>
    </submittedName>
</protein>
<evidence type="ECO:0000259" key="2">
    <source>
        <dbReference type="Pfam" id="PF04676"/>
    </source>
</evidence>
<dbReference type="InterPro" id="IPR036265">
    <property type="entry name" value="HIT-like_sf"/>
</dbReference>
<evidence type="ECO:0000256" key="1">
    <source>
        <dbReference type="SAM" id="MobiDB-lite"/>
    </source>
</evidence>
<accession>A0A9W6SZK1</accession>
<proteinExistence type="predicted"/>
<dbReference type="InterPro" id="IPR006768">
    <property type="entry name" value="Cwf19-like_C_dom-1"/>
</dbReference>
<name>A0A9W6SZK1_CANBO</name>
<dbReference type="Proteomes" id="UP001165120">
    <property type="component" value="Unassembled WGS sequence"/>
</dbReference>
<dbReference type="GO" id="GO:0061632">
    <property type="term" value="F:RNA lariat debranching enzyme activator activity"/>
    <property type="evidence" value="ECO:0007669"/>
    <property type="project" value="TreeGrafter"/>
</dbReference>
<dbReference type="Pfam" id="PF04677">
    <property type="entry name" value="CwfJ_C_1"/>
    <property type="match status" value="1"/>
</dbReference>
<gene>
    <name evidence="4" type="ORF">Cboi02_000310800</name>
</gene>
<dbReference type="SUPFAM" id="SSF54197">
    <property type="entry name" value="HIT-like"/>
    <property type="match status" value="1"/>
</dbReference>
<feature type="domain" description="Cwf19-like C-terminal" evidence="3">
    <location>
        <begin position="287"/>
        <end position="415"/>
    </location>
</feature>
<evidence type="ECO:0000313" key="4">
    <source>
        <dbReference type="EMBL" id="GME71159.1"/>
    </source>
</evidence>
<dbReference type="PANTHER" id="PTHR12072:SF4">
    <property type="entry name" value="CWF19-LIKE PROTEIN 1"/>
    <property type="match status" value="1"/>
</dbReference>
<feature type="compositionally biased region" description="Polar residues" evidence="1">
    <location>
        <begin position="242"/>
        <end position="256"/>
    </location>
</feature>
<comment type="caution">
    <text evidence="4">The sequence shown here is derived from an EMBL/GenBank/DDBJ whole genome shotgun (WGS) entry which is preliminary data.</text>
</comment>
<feature type="domain" description="Cwf19-like protein C-terminal" evidence="2">
    <location>
        <begin position="461"/>
        <end position="548"/>
    </location>
</feature>
<keyword evidence="5" id="KW-1185">Reference proteome</keyword>
<dbReference type="InterPro" id="IPR040194">
    <property type="entry name" value="Cwf19-like"/>
</dbReference>
<dbReference type="Pfam" id="PF04676">
    <property type="entry name" value="CwfJ_C_2"/>
    <property type="match status" value="1"/>
</dbReference>
<dbReference type="EMBL" id="BSXN01001021">
    <property type="protein sequence ID" value="GME71159.1"/>
    <property type="molecule type" value="Genomic_DNA"/>
</dbReference>
<dbReference type="AlphaFoldDB" id="A0A9W6SZK1"/>
<dbReference type="PANTHER" id="PTHR12072">
    <property type="entry name" value="CWF19, CELL CYCLE CONTROL PROTEIN"/>
    <property type="match status" value="1"/>
</dbReference>
<evidence type="ECO:0000313" key="5">
    <source>
        <dbReference type="Proteomes" id="UP001165120"/>
    </source>
</evidence>
<feature type="region of interest" description="Disordered" evidence="1">
    <location>
        <begin position="240"/>
        <end position="272"/>
    </location>
</feature>
<dbReference type="InterPro" id="IPR006767">
    <property type="entry name" value="Cwf19-like_C_dom-2"/>
</dbReference>
<organism evidence="4 5">
    <name type="scientific">Candida boidinii</name>
    <name type="common">Yeast</name>
    <dbReference type="NCBI Taxonomy" id="5477"/>
    <lineage>
        <taxon>Eukaryota</taxon>
        <taxon>Fungi</taxon>
        <taxon>Dikarya</taxon>
        <taxon>Ascomycota</taxon>
        <taxon>Saccharomycotina</taxon>
        <taxon>Pichiomycetes</taxon>
        <taxon>Pichiales</taxon>
        <taxon>Pichiaceae</taxon>
        <taxon>Ogataea</taxon>
        <taxon>Ogataea/Candida clade</taxon>
    </lineage>
</organism>
<evidence type="ECO:0000259" key="3">
    <source>
        <dbReference type="Pfam" id="PF04677"/>
    </source>
</evidence>
<dbReference type="GO" id="GO:0071014">
    <property type="term" value="C:post-mRNA release spliceosomal complex"/>
    <property type="evidence" value="ECO:0007669"/>
    <property type="project" value="TreeGrafter"/>
</dbReference>
<dbReference type="GO" id="GO:0000398">
    <property type="term" value="P:mRNA splicing, via spliceosome"/>
    <property type="evidence" value="ECO:0007669"/>
    <property type="project" value="TreeGrafter"/>
</dbReference>
<reference evidence="4" key="1">
    <citation type="submission" date="2023-04" db="EMBL/GenBank/DDBJ databases">
        <title>Candida boidinii NBRC 10035.</title>
        <authorList>
            <person name="Ichikawa N."/>
            <person name="Sato H."/>
            <person name="Tonouchi N."/>
        </authorList>
    </citation>
    <scope>NUCLEOTIDE SEQUENCE</scope>
    <source>
        <strain evidence="4">NBRC 10035</strain>
    </source>
</reference>